<proteinExistence type="predicted"/>
<reference evidence="3" key="1">
    <citation type="submission" date="2022-11" db="UniProtKB">
        <authorList>
            <consortium name="WormBaseParasite"/>
        </authorList>
    </citation>
    <scope>IDENTIFICATION</scope>
</reference>
<evidence type="ECO:0000256" key="1">
    <source>
        <dbReference type="SAM" id="MobiDB-lite"/>
    </source>
</evidence>
<dbReference type="AlphaFoldDB" id="A0A914Q680"/>
<sequence>MDKSSVQFVQMSQNEASNSSNRKRKTLNLINLPRKRLRFQGSYRQQNWPFRNSFINYITKTPSNAKAWQKLIQSCKYFFAKNPIIVVDSLNFSREWEVFTNTSAGRLQKGIPPNNVSYKLWIAETLSILYGANPKDVSSIMPQICRCDATKLFFYGQILTYDEFLFFSRNIEILHLNSSCVKNGNGIVATNENNTNVPLEKLVKTLVNLKKIFGEIDPSHSCITSNTVKELLEIPHFSKIDNFTLYKIPEVFDIDTFFIYIKKNKYTEFYLYFAGSISEEYKVCLEKIVDEILQTETHNYKLPWIYFDGLAEEKKRKMRYMNERFSAL</sequence>
<organism evidence="2 3">
    <name type="scientific">Panagrolaimus davidi</name>
    <dbReference type="NCBI Taxonomy" id="227884"/>
    <lineage>
        <taxon>Eukaryota</taxon>
        <taxon>Metazoa</taxon>
        <taxon>Ecdysozoa</taxon>
        <taxon>Nematoda</taxon>
        <taxon>Chromadorea</taxon>
        <taxon>Rhabditida</taxon>
        <taxon>Tylenchina</taxon>
        <taxon>Panagrolaimomorpha</taxon>
        <taxon>Panagrolaimoidea</taxon>
        <taxon>Panagrolaimidae</taxon>
        <taxon>Panagrolaimus</taxon>
    </lineage>
</organism>
<protein>
    <submittedName>
        <fullName evidence="3">Uncharacterized protein</fullName>
    </submittedName>
</protein>
<feature type="region of interest" description="Disordered" evidence="1">
    <location>
        <begin position="1"/>
        <end position="25"/>
    </location>
</feature>
<accession>A0A914Q680</accession>
<dbReference type="Proteomes" id="UP000887578">
    <property type="component" value="Unplaced"/>
</dbReference>
<keyword evidence="2" id="KW-1185">Reference proteome</keyword>
<evidence type="ECO:0000313" key="3">
    <source>
        <dbReference type="WBParaSite" id="PDA_v2.g24487.t1"/>
    </source>
</evidence>
<name>A0A914Q680_9BILA</name>
<dbReference type="WBParaSite" id="PDA_v2.g24487.t1">
    <property type="protein sequence ID" value="PDA_v2.g24487.t1"/>
    <property type="gene ID" value="PDA_v2.g24487"/>
</dbReference>
<evidence type="ECO:0000313" key="2">
    <source>
        <dbReference type="Proteomes" id="UP000887578"/>
    </source>
</evidence>
<feature type="compositionally biased region" description="Polar residues" evidence="1">
    <location>
        <begin position="1"/>
        <end position="20"/>
    </location>
</feature>